<keyword evidence="2" id="KW-1185">Reference proteome</keyword>
<gene>
    <name evidence="1" type="ORF">DPMN_116977</name>
</gene>
<sequence length="69" mass="8055">MDNLKYTMWKFLMFNQMPPLGKSLEEEDLQLLQNDLNSNVQVQPALQSAEAEYQLTLQVHELEIDSDLD</sequence>
<comment type="caution">
    <text evidence="1">The sequence shown here is derived from an EMBL/GenBank/DDBJ whole genome shotgun (WGS) entry which is preliminary data.</text>
</comment>
<reference evidence="1" key="2">
    <citation type="submission" date="2020-11" db="EMBL/GenBank/DDBJ databases">
        <authorList>
            <person name="McCartney M.A."/>
            <person name="Auch B."/>
            <person name="Kono T."/>
            <person name="Mallez S."/>
            <person name="Becker A."/>
            <person name="Gohl D.M."/>
            <person name="Silverstein K.A.T."/>
            <person name="Koren S."/>
            <person name="Bechman K.B."/>
            <person name="Herman A."/>
            <person name="Abrahante J.E."/>
            <person name="Garbe J."/>
        </authorList>
    </citation>
    <scope>NUCLEOTIDE SEQUENCE</scope>
    <source>
        <strain evidence="1">Duluth1</strain>
        <tissue evidence="1">Whole animal</tissue>
    </source>
</reference>
<evidence type="ECO:0000313" key="1">
    <source>
        <dbReference type="EMBL" id="KAH3843459.1"/>
    </source>
</evidence>
<accession>A0A9D4KPT5</accession>
<name>A0A9D4KPT5_DREPO</name>
<dbReference type="Proteomes" id="UP000828390">
    <property type="component" value="Unassembled WGS sequence"/>
</dbReference>
<dbReference type="AlphaFoldDB" id="A0A9D4KPT5"/>
<organism evidence="1 2">
    <name type="scientific">Dreissena polymorpha</name>
    <name type="common">Zebra mussel</name>
    <name type="synonym">Mytilus polymorpha</name>
    <dbReference type="NCBI Taxonomy" id="45954"/>
    <lineage>
        <taxon>Eukaryota</taxon>
        <taxon>Metazoa</taxon>
        <taxon>Spiralia</taxon>
        <taxon>Lophotrochozoa</taxon>
        <taxon>Mollusca</taxon>
        <taxon>Bivalvia</taxon>
        <taxon>Autobranchia</taxon>
        <taxon>Heteroconchia</taxon>
        <taxon>Euheterodonta</taxon>
        <taxon>Imparidentia</taxon>
        <taxon>Neoheterodontei</taxon>
        <taxon>Myida</taxon>
        <taxon>Dreissenoidea</taxon>
        <taxon>Dreissenidae</taxon>
        <taxon>Dreissena</taxon>
    </lineage>
</organism>
<reference evidence="1" key="1">
    <citation type="journal article" date="2019" name="bioRxiv">
        <title>The Genome of the Zebra Mussel, Dreissena polymorpha: A Resource for Invasive Species Research.</title>
        <authorList>
            <person name="McCartney M.A."/>
            <person name="Auch B."/>
            <person name="Kono T."/>
            <person name="Mallez S."/>
            <person name="Zhang Y."/>
            <person name="Obille A."/>
            <person name="Becker A."/>
            <person name="Abrahante J.E."/>
            <person name="Garbe J."/>
            <person name="Badalamenti J.P."/>
            <person name="Herman A."/>
            <person name="Mangelson H."/>
            <person name="Liachko I."/>
            <person name="Sullivan S."/>
            <person name="Sone E.D."/>
            <person name="Koren S."/>
            <person name="Silverstein K.A.T."/>
            <person name="Beckman K.B."/>
            <person name="Gohl D.M."/>
        </authorList>
    </citation>
    <scope>NUCLEOTIDE SEQUENCE</scope>
    <source>
        <strain evidence="1">Duluth1</strain>
        <tissue evidence="1">Whole animal</tissue>
    </source>
</reference>
<evidence type="ECO:0000313" key="2">
    <source>
        <dbReference type="Proteomes" id="UP000828390"/>
    </source>
</evidence>
<dbReference type="EMBL" id="JAIWYP010000004">
    <property type="protein sequence ID" value="KAH3843459.1"/>
    <property type="molecule type" value="Genomic_DNA"/>
</dbReference>
<proteinExistence type="predicted"/>
<protein>
    <submittedName>
        <fullName evidence="1">Uncharacterized protein</fullName>
    </submittedName>
</protein>